<evidence type="ECO:0000313" key="6">
    <source>
        <dbReference type="EMBL" id="CDX00576.1"/>
    </source>
</evidence>
<sequence length="755" mass="85330">MATLHWNEKSAPAVTELADGTKVYRTNAWSPPGCHGVGCGLRIFVKDGELQKVEGDPDHPITKGRLCVRCLTMKEYFYHPDRIKYPMKRVGQRGENKWQRITWDEAYDIIVENYQACAEKWGVNSVSVWSGTGREACRYQTPLCLDVFGSKTIVHPNSGWSCLVPRMAVMSWILGSAYVEYDYANGLPLRYDDPRWEPPKYMLVWGRDPLRCNADGLWGHSMIELMKRGTKLISVDPRANWLATRAEYHLQLRPGTDAALALALLHAVIKTGKYDKEFVEKWCYGFEELAERANQYNPEWAEGITGVAAADIYAVAECLVQKPSSACIGLAIDQNPNCIQIGHALYSIFAITGNLDIPGGLFMGQPTFFAGDVNNDPNQKSEEAEAEFEGIGYKEFPAIPMIVNTTHPDCTLDTLETGRPYPIKFAFIQSTNFLASSIVVQPKRWYEAMRKLDFIVASDIFMNPTIAGLADLVLPISTSLEHDGIVMNSMASQPGQYGALVKIIEDFGETKSDLEILLDLHHRLHPDSQDPRWKDTDSYLSHDMAPMPGVDITFPELKERVIAQYELEYRKYEKGLLRPDGQPGVNTPTGMIELYSTMLEALDEDPLPYYMEPKFSAVSRPDIAGDYPMIMTTGARRFTSFHSEHRQIRTLREIHPWPTAEINPKTAAAKGITEGSWIYVENPWSKAKLYAHLTPIVKENVVSIDHGWWYPERGPEKMFDVWECNINNLIPNKENGKLGFGTHFKSMPCTIYRAD</sequence>
<dbReference type="GO" id="GO:0018818">
    <property type="term" value="F:acetylene hydratase activity"/>
    <property type="evidence" value="ECO:0007669"/>
    <property type="project" value="InterPro"/>
</dbReference>
<comment type="similarity">
    <text evidence="1">Belongs to the prokaryotic molybdopterin-containing oxidoreductase family.</text>
</comment>
<reference evidence="6" key="1">
    <citation type="submission" date="2014-07" db="EMBL/GenBank/DDBJ databases">
        <authorList>
            <person name="Hornung V.Bastian."/>
        </authorList>
    </citation>
    <scope>NUCLEOTIDE SEQUENCE</scope>
    <source>
        <strain evidence="6">PCE-S</strain>
    </source>
</reference>
<dbReference type="OMA" id="ASICEMC"/>
<dbReference type="PANTHER" id="PTHR43742:SF6">
    <property type="entry name" value="OXIDOREDUCTASE YYAE-RELATED"/>
    <property type="match status" value="1"/>
</dbReference>
<dbReference type="InterPro" id="IPR009010">
    <property type="entry name" value="Asp_de-COase-like_dom_sf"/>
</dbReference>
<dbReference type="GO" id="GO:0043546">
    <property type="term" value="F:molybdopterin cofactor binding"/>
    <property type="evidence" value="ECO:0007669"/>
    <property type="project" value="InterPro"/>
</dbReference>
<dbReference type="Gene3D" id="2.40.40.20">
    <property type="match status" value="1"/>
</dbReference>
<dbReference type="PROSITE" id="PS51669">
    <property type="entry name" value="4FE4S_MOW_BIS_MGD"/>
    <property type="match status" value="1"/>
</dbReference>
<dbReference type="CDD" id="cd02759">
    <property type="entry name" value="MopB_Acetylene-hydratase"/>
    <property type="match status" value="1"/>
</dbReference>
<protein>
    <submittedName>
        <fullName evidence="7">Dehydrogenase</fullName>
    </submittedName>
    <submittedName>
        <fullName evidence="6">Molybdopterin oxidoreductase, Acetylene hydratase family</fullName>
    </submittedName>
</protein>
<dbReference type="InterPro" id="IPR006963">
    <property type="entry name" value="Mopterin_OxRdtase_4Fe-4S_dom"/>
</dbReference>
<evidence type="ECO:0000259" key="5">
    <source>
        <dbReference type="PROSITE" id="PS51669"/>
    </source>
</evidence>
<dbReference type="RefSeq" id="WP_011459168.1">
    <property type="nucleotide sequence ID" value="NZ_CABKQQ010000025.1"/>
</dbReference>
<dbReference type="GO" id="GO:0046872">
    <property type="term" value="F:metal ion binding"/>
    <property type="evidence" value="ECO:0007669"/>
    <property type="project" value="UniProtKB-KW"/>
</dbReference>
<gene>
    <name evidence="7" type="ORF">AT727_20670</name>
    <name evidence="6" type="ORF">DPCES_0689</name>
</gene>
<keyword evidence="4" id="KW-0411">Iron-sulfur</keyword>
<keyword evidence="2" id="KW-0479">Metal-binding</keyword>
<dbReference type="Gene3D" id="3.40.50.740">
    <property type="match status" value="1"/>
</dbReference>
<keyword evidence="3" id="KW-0408">Iron</keyword>
<dbReference type="Proteomes" id="UP000054623">
    <property type="component" value="Unassembled WGS sequence"/>
</dbReference>
<proteinExistence type="inferred from homology"/>
<dbReference type="SUPFAM" id="SSF50692">
    <property type="entry name" value="ADC-like"/>
    <property type="match status" value="1"/>
</dbReference>
<dbReference type="Pfam" id="PF00384">
    <property type="entry name" value="Molybdopterin"/>
    <property type="match status" value="1"/>
</dbReference>
<evidence type="ECO:0000256" key="2">
    <source>
        <dbReference type="ARBA" id="ARBA00022723"/>
    </source>
</evidence>
<evidence type="ECO:0000256" key="4">
    <source>
        <dbReference type="ARBA" id="ARBA00023014"/>
    </source>
</evidence>
<dbReference type="EMBL" id="LOCK01000019">
    <property type="protein sequence ID" value="KTE91780.1"/>
    <property type="molecule type" value="Genomic_DNA"/>
</dbReference>
<dbReference type="Pfam" id="PF01568">
    <property type="entry name" value="Molydop_binding"/>
    <property type="match status" value="1"/>
</dbReference>
<accession>A0A098AY86</accession>
<dbReference type="GO" id="GO:0016491">
    <property type="term" value="F:oxidoreductase activity"/>
    <property type="evidence" value="ECO:0007669"/>
    <property type="project" value="InterPro"/>
</dbReference>
<dbReference type="Pfam" id="PF04879">
    <property type="entry name" value="Molybdop_Fe4S4"/>
    <property type="match status" value="1"/>
</dbReference>
<organism evidence="6">
    <name type="scientific">Desulfitobacterium hafniense</name>
    <name type="common">Desulfitobacterium frappieri</name>
    <dbReference type="NCBI Taxonomy" id="49338"/>
    <lineage>
        <taxon>Bacteria</taxon>
        <taxon>Bacillati</taxon>
        <taxon>Bacillota</taxon>
        <taxon>Clostridia</taxon>
        <taxon>Eubacteriales</taxon>
        <taxon>Desulfitobacteriaceae</taxon>
        <taxon>Desulfitobacterium</taxon>
    </lineage>
</organism>
<dbReference type="InterPro" id="IPR041930">
    <property type="entry name" value="Acetylene_hydratase"/>
</dbReference>
<dbReference type="InterPro" id="IPR006656">
    <property type="entry name" value="Mopterin_OxRdtase"/>
</dbReference>
<reference evidence="7 8" key="2">
    <citation type="submission" date="2015-12" db="EMBL/GenBank/DDBJ databases">
        <title>Draft Genome Sequence of Desulfitobacterium hafniense Strain DH, a Sulfate-reducing Bacterium Isolated from Paddy Soils.</title>
        <authorList>
            <person name="Bao P."/>
            <person name="Zhang X."/>
            <person name="Li G."/>
        </authorList>
    </citation>
    <scope>NUCLEOTIDE SEQUENCE [LARGE SCALE GENOMIC DNA]</scope>
    <source>
        <strain evidence="7 8">DH</strain>
    </source>
</reference>
<dbReference type="InterPro" id="IPR050612">
    <property type="entry name" value="Prok_Mopterin_Oxidored"/>
</dbReference>
<dbReference type="SMART" id="SM00926">
    <property type="entry name" value="Molybdop_Fe4S4"/>
    <property type="match status" value="1"/>
</dbReference>
<dbReference type="InterPro" id="IPR006657">
    <property type="entry name" value="MoPterin_dinucl-bd_dom"/>
</dbReference>
<evidence type="ECO:0000313" key="7">
    <source>
        <dbReference type="EMBL" id="KTE91780.1"/>
    </source>
</evidence>
<feature type="domain" description="4Fe-4S Mo/W bis-MGD-type" evidence="5">
    <location>
        <begin position="25"/>
        <end position="81"/>
    </location>
</feature>
<evidence type="ECO:0000256" key="1">
    <source>
        <dbReference type="ARBA" id="ARBA00010312"/>
    </source>
</evidence>
<dbReference type="InterPro" id="IPR037949">
    <property type="entry name" value="MopB_CT_Acetylene-hydratase"/>
</dbReference>
<dbReference type="PANTHER" id="PTHR43742">
    <property type="entry name" value="TRIMETHYLAMINE-N-OXIDE REDUCTASE"/>
    <property type="match status" value="1"/>
</dbReference>
<dbReference type="CDD" id="cd02781">
    <property type="entry name" value="MopB_CT_Acetylene-hydratase"/>
    <property type="match status" value="1"/>
</dbReference>
<dbReference type="SUPFAM" id="SSF53706">
    <property type="entry name" value="Formate dehydrogenase/DMSO reductase, domains 1-3"/>
    <property type="match status" value="1"/>
</dbReference>
<dbReference type="OrthoDB" id="9803192at2"/>
<dbReference type="GO" id="GO:0051536">
    <property type="term" value="F:iron-sulfur cluster binding"/>
    <property type="evidence" value="ECO:0007669"/>
    <property type="project" value="UniProtKB-KW"/>
</dbReference>
<name>A0A098AY86_DESHA</name>
<dbReference type="EMBL" id="LK996017">
    <property type="protein sequence ID" value="CDX00576.1"/>
    <property type="molecule type" value="Genomic_DNA"/>
</dbReference>
<dbReference type="PATRIC" id="fig|49338.4.peg.737"/>
<evidence type="ECO:0000313" key="8">
    <source>
        <dbReference type="Proteomes" id="UP000054623"/>
    </source>
</evidence>
<evidence type="ECO:0000256" key="3">
    <source>
        <dbReference type="ARBA" id="ARBA00023004"/>
    </source>
</evidence>
<dbReference type="Gene3D" id="2.20.25.90">
    <property type="entry name" value="ADC-like domains"/>
    <property type="match status" value="1"/>
</dbReference>
<dbReference type="Gene3D" id="3.40.228.10">
    <property type="entry name" value="Dimethylsulfoxide Reductase, domain 2"/>
    <property type="match status" value="1"/>
</dbReference>
<dbReference type="AlphaFoldDB" id="A0A098AY86"/>